<comment type="caution">
    <text evidence="1">The sequence shown here is derived from an EMBL/GenBank/DDBJ whole genome shotgun (WGS) entry which is preliminary data.</text>
</comment>
<sequence length="65" mass="7188">MNPIVTSVDEIDLEISVAYIALGSARGRFDRCPSGENQRRIDDAAAEMDRLLDQRLVLQQLAEAA</sequence>
<evidence type="ECO:0000313" key="2">
    <source>
        <dbReference type="Proteomes" id="UP000541969"/>
    </source>
</evidence>
<accession>A0A853CAK5</accession>
<protein>
    <submittedName>
        <fullName evidence="1">Uncharacterized protein</fullName>
    </submittedName>
</protein>
<organism evidence="1 2">
    <name type="scientific">Petropleomorpha daqingensis</name>
    <dbReference type="NCBI Taxonomy" id="2026353"/>
    <lineage>
        <taxon>Bacteria</taxon>
        <taxon>Bacillati</taxon>
        <taxon>Actinomycetota</taxon>
        <taxon>Actinomycetes</taxon>
        <taxon>Geodermatophilales</taxon>
        <taxon>Geodermatophilaceae</taxon>
        <taxon>Petropleomorpha</taxon>
    </lineage>
</organism>
<evidence type="ECO:0000313" key="1">
    <source>
        <dbReference type="EMBL" id="NYJ04056.1"/>
    </source>
</evidence>
<dbReference type="RefSeq" id="WP_179714824.1">
    <property type="nucleotide sequence ID" value="NZ_JACBZT010000001.1"/>
</dbReference>
<dbReference type="AlphaFoldDB" id="A0A853CAK5"/>
<keyword evidence="2" id="KW-1185">Reference proteome</keyword>
<dbReference type="Proteomes" id="UP000541969">
    <property type="component" value="Unassembled WGS sequence"/>
</dbReference>
<dbReference type="EMBL" id="JACBZT010000001">
    <property type="protein sequence ID" value="NYJ04056.1"/>
    <property type="molecule type" value="Genomic_DNA"/>
</dbReference>
<proteinExistence type="predicted"/>
<name>A0A853CAK5_9ACTN</name>
<reference evidence="1 2" key="1">
    <citation type="submission" date="2020-07" db="EMBL/GenBank/DDBJ databases">
        <title>Sequencing the genomes of 1000 actinobacteria strains.</title>
        <authorList>
            <person name="Klenk H.-P."/>
        </authorList>
    </citation>
    <scope>NUCLEOTIDE SEQUENCE [LARGE SCALE GENOMIC DNA]</scope>
    <source>
        <strain evidence="1 2">DSM 104001</strain>
    </source>
</reference>
<gene>
    <name evidence="1" type="ORF">GGQ55_000334</name>
</gene>